<evidence type="ECO:0000259" key="1">
    <source>
        <dbReference type="PROSITE" id="PS50801"/>
    </source>
</evidence>
<keyword evidence="3" id="KW-1185">Reference proteome</keyword>
<organism evidence="2 3">
    <name type="scientific">Pseudonocardia zijingensis</name>
    <dbReference type="NCBI Taxonomy" id="153376"/>
    <lineage>
        <taxon>Bacteria</taxon>
        <taxon>Bacillati</taxon>
        <taxon>Actinomycetota</taxon>
        <taxon>Actinomycetes</taxon>
        <taxon>Pseudonocardiales</taxon>
        <taxon>Pseudonocardiaceae</taxon>
        <taxon>Pseudonocardia</taxon>
    </lineage>
</organism>
<dbReference type="Pfam" id="PF01740">
    <property type="entry name" value="STAS"/>
    <property type="match status" value="1"/>
</dbReference>
<gene>
    <name evidence="2" type="ORF">GCM10009559_07600</name>
</gene>
<dbReference type="PROSITE" id="PS50801">
    <property type="entry name" value="STAS"/>
    <property type="match status" value="1"/>
</dbReference>
<accession>A0ABN1P735</accession>
<proteinExistence type="predicted"/>
<feature type="domain" description="STAS" evidence="1">
    <location>
        <begin position="34"/>
        <end position="135"/>
    </location>
</feature>
<dbReference type="SUPFAM" id="SSF52091">
    <property type="entry name" value="SpoIIaa-like"/>
    <property type="match status" value="1"/>
</dbReference>
<evidence type="ECO:0000313" key="2">
    <source>
        <dbReference type="EMBL" id="GAA0923438.1"/>
    </source>
</evidence>
<name>A0ABN1P735_9PSEU</name>
<sequence length="139" mass="14685">MNGRDDSYVLRQGGGMHADDTRAAFAVEIDLLRPGVPLLQARGRLSPATVDELQAAVERCLDSSPWAVVTDLTGLSELQPDAVATLVALARRAGRADIGLYFVTRGGAVDHALISAPGGDMFDIHDSVASAERALRMDA</sequence>
<dbReference type="InterPro" id="IPR036513">
    <property type="entry name" value="STAS_dom_sf"/>
</dbReference>
<dbReference type="InterPro" id="IPR002645">
    <property type="entry name" value="STAS_dom"/>
</dbReference>
<protein>
    <recommendedName>
        <fullName evidence="1">STAS domain-containing protein</fullName>
    </recommendedName>
</protein>
<dbReference type="EMBL" id="BAAAHP010000018">
    <property type="protein sequence ID" value="GAA0923438.1"/>
    <property type="molecule type" value="Genomic_DNA"/>
</dbReference>
<dbReference type="Gene3D" id="3.30.750.24">
    <property type="entry name" value="STAS domain"/>
    <property type="match status" value="1"/>
</dbReference>
<dbReference type="Proteomes" id="UP001499967">
    <property type="component" value="Unassembled WGS sequence"/>
</dbReference>
<reference evidence="2 3" key="1">
    <citation type="journal article" date="2019" name="Int. J. Syst. Evol. Microbiol.">
        <title>The Global Catalogue of Microorganisms (GCM) 10K type strain sequencing project: providing services to taxonomists for standard genome sequencing and annotation.</title>
        <authorList>
            <consortium name="The Broad Institute Genomics Platform"/>
            <consortium name="The Broad Institute Genome Sequencing Center for Infectious Disease"/>
            <person name="Wu L."/>
            <person name="Ma J."/>
        </authorList>
    </citation>
    <scope>NUCLEOTIDE SEQUENCE [LARGE SCALE GENOMIC DNA]</scope>
    <source>
        <strain evidence="2 3">JCM 11117</strain>
    </source>
</reference>
<evidence type="ECO:0000313" key="3">
    <source>
        <dbReference type="Proteomes" id="UP001499967"/>
    </source>
</evidence>
<comment type="caution">
    <text evidence="2">The sequence shown here is derived from an EMBL/GenBank/DDBJ whole genome shotgun (WGS) entry which is preliminary data.</text>
</comment>